<name>A0ABY6DCA6_9RHOB</name>
<dbReference type="PROSITE" id="PS51257">
    <property type="entry name" value="PROKAR_LIPOPROTEIN"/>
    <property type="match status" value="1"/>
</dbReference>
<feature type="compositionally biased region" description="Basic and acidic residues" evidence="1">
    <location>
        <begin position="312"/>
        <end position="321"/>
    </location>
</feature>
<proteinExistence type="predicted"/>
<accession>A0ABY6DCA6</accession>
<protein>
    <submittedName>
        <fullName evidence="2">Uncharacterized protein</fullName>
    </submittedName>
</protein>
<gene>
    <name evidence="2" type="ORF">N7U68_03745</name>
</gene>
<feature type="region of interest" description="Disordered" evidence="1">
    <location>
        <begin position="301"/>
        <end position="345"/>
    </location>
</feature>
<evidence type="ECO:0000313" key="3">
    <source>
        <dbReference type="Proteomes" id="UP001064087"/>
    </source>
</evidence>
<evidence type="ECO:0000256" key="1">
    <source>
        <dbReference type="SAM" id="MobiDB-lite"/>
    </source>
</evidence>
<organism evidence="2 3">
    <name type="scientific">Roseovarius pelagicus</name>
    <dbReference type="NCBI Taxonomy" id="2980108"/>
    <lineage>
        <taxon>Bacteria</taxon>
        <taxon>Pseudomonadati</taxon>
        <taxon>Pseudomonadota</taxon>
        <taxon>Alphaproteobacteria</taxon>
        <taxon>Rhodobacterales</taxon>
        <taxon>Roseobacteraceae</taxon>
        <taxon>Roseovarius</taxon>
    </lineage>
</organism>
<reference evidence="2" key="1">
    <citation type="submission" date="2022-10" db="EMBL/GenBank/DDBJ databases">
        <title>Roseovarius pelagicus sp. nov., isolated from Arctic seawater.</title>
        <authorList>
            <person name="Hong Y.W."/>
            <person name="Hwang C.Y."/>
        </authorList>
    </citation>
    <scope>NUCLEOTIDE SEQUENCE</scope>
    <source>
        <strain evidence="2">HL-MP18</strain>
    </source>
</reference>
<dbReference type="RefSeq" id="WP_263048267.1">
    <property type="nucleotide sequence ID" value="NZ_CP106738.1"/>
</dbReference>
<sequence length="345" mass="36772">MINKFALGFAAVAACAVAGVDYISQAQALGKGPGEYSMTDYTQSVSTRVGALVGTPPETPKVLAKTYLPEAPNGWTRRSWSPEDTGVFGDADMVGLKATLLSKFNESTAMTAAKSMMAGKENARAERDVWEYVGATGTIRLSATHNPSTGRIFAEKLENDPARANVMLRQSGRPIIMGEIAGVTFYASKRDEFDSSGNLPIFARGYIGDDIAITAYADGNHETLLDLLLAIDYDALNAMQEKPASGIGSDARPISAKKRAIFLTRAAQLEKAAAETANRVAKATSETKEIAAKRLERQGKEGGLFTSLDQSSDDKSDEAKSGAKRLQLNSDTCRTSSVGKFCGTD</sequence>
<keyword evidence="3" id="KW-1185">Reference proteome</keyword>
<feature type="compositionally biased region" description="Polar residues" evidence="1">
    <location>
        <begin position="327"/>
        <end position="338"/>
    </location>
</feature>
<evidence type="ECO:0000313" key="2">
    <source>
        <dbReference type="EMBL" id="UXX83787.1"/>
    </source>
</evidence>
<dbReference type="EMBL" id="CP106738">
    <property type="protein sequence ID" value="UXX83787.1"/>
    <property type="molecule type" value="Genomic_DNA"/>
</dbReference>
<dbReference type="Proteomes" id="UP001064087">
    <property type="component" value="Chromosome"/>
</dbReference>